<comment type="caution">
    <text evidence="3">The sequence shown here is derived from an EMBL/GenBank/DDBJ whole genome shotgun (WGS) entry which is preliminary data.</text>
</comment>
<evidence type="ECO:0000313" key="3">
    <source>
        <dbReference type="EMBL" id="OEU98487.1"/>
    </source>
</evidence>
<keyword evidence="2" id="KW-1133">Transmembrane helix</keyword>
<proteinExistence type="predicted"/>
<sequence length="124" mass="13247">MNADVLAAAADLAARDHLVGLVPGLIGLLIVAALIGAVWLGIRIKSREPELPEPDQQPHLPESGPVEEITENREPDEMPRDGIRRLPHSGVHDQGDREHHPGEPPTRKKWEPGKSGSFGSGGAG</sequence>
<dbReference type="InterPro" id="IPR045513">
    <property type="entry name" value="DUF6479"/>
</dbReference>
<reference evidence="3 4" key="1">
    <citation type="journal article" date="2016" name="Front. Microbiol.">
        <title>Comparative Genomics Analysis of Streptomyces Species Reveals Their Adaptation to the Marine Environment and Their Diversity at the Genomic Level.</title>
        <authorList>
            <person name="Tian X."/>
            <person name="Zhang Z."/>
            <person name="Yang T."/>
            <person name="Chen M."/>
            <person name="Li J."/>
            <person name="Chen F."/>
            <person name="Yang J."/>
            <person name="Li W."/>
            <person name="Zhang B."/>
            <person name="Zhang Z."/>
            <person name="Wu J."/>
            <person name="Zhang C."/>
            <person name="Long L."/>
            <person name="Xiao J."/>
        </authorList>
    </citation>
    <scope>NUCLEOTIDE SEQUENCE [LARGE SCALE GENOMIC DNA]</scope>
    <source>
        <strain evidence="3 4">SCSIO M10379</strain>
    </source>
</reference>
<organism evidence="3 4">
    <name type="scientific">Streptomyces qinglanensis</name>
    <dbReference type="NCBI Taxonomy" id="943816"/>
    <lineage>
        <taxon>Bacteria</taxon>
        <taxon>Bacillati</taxon>
        <taxon>Actinomycetota</taxon>
        <taxon>Actinomycetes</taxon>
        <taxon>Kitasatosporales</taxon>
        <taxon>Streptomycetaceae</taxon>
        <taxon>Streptomyces</taxon>
    </lineage>
</organism>
<evidence type="ECO:0000256" key="2">
    <source>
        <dbReference type="SAM" id="Phobius"/>
    </source>
</evidence>
<dbReference type="AlphaFoldDB" id="A0A1E7K3I9"/>
<accession>A0A1E7K3I9</accession>
<gene>
    <name evidence="3" type="ORF">AN217_12430</name>
</gene>
<evidence type="ECO:0008006" key="5">
    <source>
        <dbReference type="Google" id="ProtNLM"/>
    </source>
</evidence>
<dbReference type="RefSeq" id="WP_019355377.1">
    <property type="nucleotide sequence ID" value="NZ_LJGV01000022.1"/>
</dbReference>
<keyword evidence="2" id="KW-0812">Transmembrane</keyword>
<dbReference type="Pfam" id="PF20087">
    <property type="entry name" value="DUF6479"/>
    <property type="match status" value="1"/>
</dbReference>
<dbReference type="PATRIC" id="fig|943816.4.peg.1914"/>
<protein>
    <recommendedName>
        <fullName evidence="5">Secreted protein</fullName>
    </recommendedName>
</protein>
<dbReference type="Proteomes" id="UP000175829">
    <property type="component" value="Unassembled WGS sequence"/>
</dbReference>
<name>A0A1E7K3I9_9ACTN</name>
<evidence type="ECO:0000313" key="4">
    <source>
        <dbReference type="Proteomes" id="UP000175829"/>
    </source>
</evidence>
<evidence type="ECO:0000256" key="1">
    <source>
        <dbReference type="SAM" id="MobiDB-lite"/>
    </source>
</evidence>
<dbReference type="EMBL" id="LJGV01000022">
    <property type="protein sequence ID" value="OEU98487.1"/>
    <property type="molecule type" value="Genomic_DNA"/>
</dbReference>
<feature type="compositionally biased region" description="Basic and acidic residues" evidence="1">
    <location>
        <begin position="70"/>
        <end position="112"/>
    </location>
</feature>
<feature type="region of interest" description="Disordered" evidence="1">
    <location>
        <begin position="49"/>
        <end position="124"/>
    </location>
</feature>
<feature type="transmembrane region" description="Helical" evidence="2">
    <location>
        <begin position="20"/>
        <end position="42"/>
    </location>
</feature>
<keyword evidence="2" id="KW-0472">Membrane</keyword>